<feature type="compositionally biased region" description="Basic and acidic residues" evidence="6">
    <location>
        <begin position="550"/>
        <end position="570"/>
    </location>
</feature>
<comment type="caution">
    <text evidence="8">The sequence shown here is derived from an EMBL/GenBank/DDBJ whole genome shotgun (WGS) entry which is preliminary data.</text>
</comment>
<evidence type="ECO:0000256" key="4">
    <source>
        <dbReference type="ARBA" id="ARBA00022833"/>
    </source>
</evidence>
<evidence type="ECO:0000313" key="8">
    <source>
        <dbReference type="EMBL" id="CAK6959824.1"/>
    </source>
</evidence>
<feature type="region of interest" description="Disordered" evidence="6">
    <location>
        <begin position="531"/>
        <end position="619"/>
    </location>
</feature>
<keyword evidence="3 5" id="KW-0863">Zinc-finger</keyword>
<feature type="region of interest" description="Disordered" evidence="6">
    <location>
        <begin position="1185"/>
        <end position="1212"/>
    </location>
</feature>
<dbReference type="InterPro" id="IPR059058">
    <property type="entry name" value="Znf-C2H2_ZNF462"/>
</dbReference>
<dbReference type="InterPro" id="IPR013087">
    <property type="entry name" value="Znf_C2H2_type"/>
</dbReference>
<accession>A0AAV1NNN9</accession>
<feature type="domain" description="C2H2-type" evidence="7">
    <location>
        <begin position="1262"/>
        <end position="1290"/>
    </location>
</feature>
<feature type="region of interest" description="Disordered" evidence="6">
    <location>
        <begin position="836"/>
        <end position="864"/>
    </location>
</feature>
<evidence type="ECO:0000256" key="5">
    <source>
        <dbReference type="PROSITE-ProRule" id="PRU00042"/>
    </source>
</evidence>
<feature type="domain" description="C2H2-type" evidence="7">
    <location>
        <begin position="1663"/>
        <end position="1690"/>
    </location>
</feature>
<dbReference type="PANTHER" id="PTHR24403">
    <property type="entry name" value="ZINC FINGER PROTEIN"/>
    <property type="match status" value="1"/>
</dbReference>
<protein>
    <submittedName>
        <fullName evidence="8">Zinc finger protein 462-like</fullName>
    </submittedName>
</protein>
<feature type="compositionally biased region" description="Polar residues" evidence="6">
    <location>
        <begin position="134"/>
        <end position="151"/>
    </location>
</feature>
<feature type="region of interest" description="Disordered" evidence="6">
    <location>
        <begin position="1306"/>
        <end position="1330"/>
    </location>
</feature>
<reference evidence="8 9" key="1">
    <citation type="submission" date="2024-01" db="EMBL/GenBank/DDBJ databases">
        <authorList>
            <person name="Alioto T."/>
            <person name="Alioto T."/>
            <person name="Gomez Garrido J."/>
        </authorList>
    </citation>
    <scope>NUCLEOTIDE SEQUENCE [LARGE SCALE GENOMIC DNA]</scope>
</reference>
<feature type="domain" description="C2H2-type" evidence="7">
    <location>
        <begin position="1555"/>
        <end position="1582"/>
    </location>
</feature>
<dbReference type="PROSITE" id="PS00028">
    <property type="entry name" value="ZINC_FINGER_C2H2_1"/>
    <property type="match status" value="8"/>
</dbReference>
<keyword evidence="4" id="KW-0862">Zinc</keyword>
<keyword evidence="9" id="KW-1185">Reference proteome</keyword>
<feature type="domain" description="C2H2-type" evidence="7">
    <location>
        <begin position="29"/>
        <end position="52"/>
    </location>
</feature>
<dbReference type="InterPro" id="IPR050688">
    <property type="entry name" value="Zinc_finger/UBP_domain"/>
</dbReference>
<dbReference type="PROSITE" id="PS50157">
    <property type="entry name" value="ZINC_FINGER_C2H2_2"/>
    <property type="match status" value="7"/>
</dbReference>
<dbReference type="Gene3D" id="3.30.160.60">
    <property type="entry name" value="Classic Zinc Finger"/>
    <property type="match status" value="6"/>
</dbReference>
<dbReference type="Pfam" id="PF23075">
    <property type="entry name" value="zf-C2H2_ZNF462_11"/>
    <property type="match status" value="2"/>
</dbReference>
<organism evidence="8 9">
    <name type="scientific">Scomber scombrus</name>
    <name type="common">Atlantic mackerel</name>
    <name type="synonym">Scomber vernalis</name>
    <dbReference type="NCBI Taxonomy" id="13677"/>
    <lineage>
        <taxon>Eukaryota</taxon>
        <taxon>Metazoa</taxon>
        <taxon>Chordata</taxon>
        <taxon>Craniata</taxon>
        <taxon>Vertebrata</taxon>
        <taxon>Euteleostomi</taxon>
        <taxon>Actinopterygii</taxon>
        <taxon>Neopterygii</taxon>
        <taxon>Teleostei</taxon>
        <taxon>Neoteleostei</taxon>
        <taxon>Acanthomorphata</taxon>
        <taxon>Pelagiaria</taxon>
        <taxon>Scombriformes</taxon>
        <taxon>Scombridae</taxon>
        <taxon>Scomber</taxon>
    </lineage>
</organism>
<feature type="compositionally biased region" description="Polar residues" evidence="6">
    <location>
        <begin position="572"/>
        <end position="583"/>
    </location>
</feature>
<feature type="domain" description="C2H2-type" evidence="7">
    <location>
        <begin position="919"/>
        <end position="947"/>
    </location>
</feature>
<evidence type="ECO:0000259" key="7">
    <source>
        <dbReference type="PROSITE" id="PS50157"/>
    </source>
</evidence>
<feature type="domain" description="C2H2-type" evidence="7">
    <location>
        <begin position="2439"/>
        <end position="2463"/>
    </location>
</feature>
<dbReference type="Pfam" id="PF23225">
    <property type="entry name" value="zf-C2H2_7th_ZNF462"/>
    <property type="match status" value="4"/>
</dbReference>
<feature type="compositionally biased region" description="Acidic residues" evidence="6">
    <location>
        <begin position="1614"/>
        <end position="1627"/>
    </location>
</feature>
<feature type="domain" description="C2H2-type" evidence="7">
    <location>
        <begin position="1939"/>
        <end position="1966"/>
    </location>
</feature>
<dbReference type="FunFam" id="3.30.160.60:FF:000655">
    <property type="entry name" value="Zinc finger protein 462"/>
    <property type="match status" value="1"/>
</dbReference>
<evidence type="ECO:0000256" key="1">
    <source>
        <dbReference type="ARBA" id="ARBA00022723"/>
    </source>
</evidence>
<dbReference type="SUPFAM" id="SSF57667">
    <property type="entry name" value="beta-beta-alpha zinc fingers"/>
    <property type="match status" value="1"/>
</dbReference>
<dbReference type="GO" id="GO:0005634">
    <property type="term" value="C:nucleus"/>
    <property type="evidence" value="ECO:0007669"/>
    <property type="project" value="TreeGrafter"/>
</dbReference>
<evidence type="ECO:0000256" key="3">
    <source>
        <dbReference type="ARBA" id="ARBA00022771"/>
    </source>
</evidence>
<name>A0AAV1NNN9_SCOSC</name>
<feature type="region of interest" description="Disordered" evidence="6">
    <location>
        <begin position="1614"/>
        <end position="1664"/>
    </location>
</feature>
<feature type="region of interest" description="Disordered" evidence="6">
    <location>
        <begin position="1"/>
        <end position="21"/>
    </location>
</feature>
<feature type="region of interest" description="Disordered" evidence="6">
    <location>
        <begin position="2103"/>
        <end position="2129"/>
    </location>
</feature>
<feature type="compositionally biased region" description="Basic and acidic residues" evidence="6">
    <location>
        <begin position="2112"/>
        <end position="2124"/>
    </location>
</feature>
<dbReference type="GO" id="GO:0045944">
    <property type="term" value="P:positive regulation of transcription by RNA polymerase II"/>
    <property type="evidence" value="ECO:0007669"/>
    <property type="project" value="TreeGrafter"/>
</dbReference>
<dbReference type="EMBL" id="CAWUFR010000041">
    <property type="protein sequence ID" value="CAK6959824.1"/>
    <property type="molecule type" value="Genomic_DNA"/>
</dbReference>
<dbReference type="InterPro" id="IPR036236">
    <property type="entry name" value="Znf_C2H2_sf"/>
</dbReference>
<feature type="compositionally biased region" description="Low complexity" evidence="6">
    <location>
        <begin position="852"/>
        <end position="864"/>
    </location>
</feature>
<feature type="region of interest" description="Disordered" evidence="6">
    <location>
        <begin position="133"/>
        <end position="154"/>
    </location>
</feature>
<dbReference type="InterPro" id="IPR059059">
    <property type="entry name" value="Znf-C2H2_7th_ZNF462"/>
</dbReference>
<keyword evidence="1" id="KW-0479">Metal-binding</keyword>
<evidence type="ECO:0000256" key="6">
    <source>
        <dbReference type="SAM" id="MobiDB-lite"/>
    </source>
</evidence>
<dbReference type="SMART" id="SM00355">
    <property type="entry name" value="ZnF_C2H2"/>
    <property type="match status" value="30"/>
</dbReference>
<evidence type="ECO:0000313" key="9">
    <source>
        <dbReference type="Proteomes" id="UP001314229"/>
    </source>
</evidence>
<dbReference type="PANTHER" id="PTHR24403:SF67">
    <property type="entry name" value="FI01116P-RELATED"/>
    <property type="match status" value="1"/>
</dbReference>
<dbReference type="Proteomes" id="UP001314229">
    <property type="component" value="Unassembled WGS sequence"/>
</dbReference>
<keyword evidence="2" id="KW-0677">Repeat</keyword>
<feature type="compositionally biased region" description="Polar residues" evidence="6">
    <location>
        <begin position="1200"/>
        <end position="1212"/>
    </location>
</feature>
<evidence type="ECO:0000256" key="2">
    <source>
        <dbReference type="ARBA" id="ARBA00022737"/>
    </source>
</evidence>
<sequence>MQKDSMHSTTPGHMMHNEPVPQESPVKSFHCSHCPLSFKSEVFLFEHLNNVHDYSVDASLRDAGLTGTNKASNDKNSDTTRSTFECQHCDFKASSWDDYKKHETCHKESVNQNMKGKTTSVISANQKAAGAKEISSSAMSTSKTKCTPNSSRDLKTYKKPLQTITKYFKASGSNGLSAVKSTDNPTLLDGTRDMLILQESSSSSGQKSSGVFKVSAKPMIDLSAVSQQFLLNDYLLNADLTPPSPKGHITEAVFNNVGKRTCNESLTSSPAKKVKMARESKQDVSSSADFSFEVSEDEEENRINLVNGDMESPKVYFCKHCDYSDVGIQGVSTHYQSDHPYVRYTSDYIEDPINQSATFRCLHCPIEFVSVASLKKHYTKNHPEAPNVFKMQLRELHLVFKCFLCSFTMNALKALRRHYKEKHPTHEVNNALMYCKYLATGSQEGSSQLNTCEKTPSSERISTESVPVPCEEVKNAPSSQHATSKEADVALFQCNKCKFGHKSVVVMHVHYQKSHPEEAITIDKIKQSSLVTSQTTPEKMSEPQKSVIITDRKKISDSPIQETKEKDKMPRQTISVAQINHSPETSKTHSESPKTKKVESAGDRTPAKRDRKMSTEMDSVSPTSPNAVFYCQFCSYSSTKIKSVVCHHNAKHSLHTQVGIQEIVKYSAEFRKKKLQNEAKATANASLSTSVTKCHAFARAEDLFYCQKCNYGNPSVKGVTTHQSKLHTGCKFSTESVIEYTTLIRDQIQKSKSQAKESSISTGLPLPLLNEGDEHMFFCHFCNYRQSTVNRIVHHYSKTHRGFVSKAKQIRLHTSMVLEQTKKLLLKAAANQEVDQTPVEEKIKKKEKTKGPGKSSSVSLSSSKKASQAQKTLQCPRCAYITQHVYLLRRHTRKIHVSHCSVSNVSNVGFKQGNLQSGHHCEFCVFSHKKATILYKHYQEKHPGRRPCHDLITARLNVGPETSTPLRSGENETKIYPCRACSFKGRSVSGITDHYRAVHPWSVKEDGSVLDVINRKKPSAKKKMEDRSEISGSFETYQVPLEFDNSLDSPQKATESSTELKCPHCPARFHAYHSLKTHLGEHRQNVTEEELQEEQLQVQTNVHIFKCPHCSYVNTNCEEVLCHYLKKHPSLESSADSLHVHEAHLHLQKGCSKGTDPDGMLRYSGYMCKTCPQIHSTLEELSKHCEEDHNQSVPNPPKPAQQSKTHSTQGSVKQGFSFKKKTHAVIGCQFCFYKCTTKVALRQHMHTYHNNTPASSAQDCAYKCILCSKSFFQRRCLGYHYTRIHGKDAFHKYYAPVYHTVLKKSATTSPDHPSSHMAENTSDASQSSTATEENKKNVFKCPKCPYVNACTHGILTHCQMSHPAVVARADELKTTEILVTNMVGCKLGKSSNERGYMCKICPQIHASLKKLKIHLEMDHGKEASHKPNAKVYHQICNMPQPPPLVQHKFKCDMCTYSGARRRYLWRHYKVIHKLDALATSRQLEKYNKLGTKVSYLPEAEPDSEESGQIKCKTCPNLFFYSLELLSAHYSTFHSSDCKLDFTVLYPVSKKHKAIYKCCHCKKRLNGIAKLCVHMDYHKRKKTTENAAEEMAARTEASLVDTITPEVKSTELCEQDELPTLETVEEPDQSNVTLPTSPLSSPSKPADVEEPEPEPEPESREDKHTCKQCAQTFMSLKGLRCHERSHAAVAAIKKLDNLPTSALKHTIDKYVVFKSGTRRPFQCSICHYRATVMALWNNHFIKNHQDIIMNPAETDNQDTENTQTAEKETPNSSEGLNNLPEPDEELEIESMYLEPPDVQRQLNHFSLMAEAGASSKANVQDPKLPVSGLLHCEFCNFTTEHSSSIRRHLLNRHGKKMLRCKDCNFFTGLKKNMDMHIETGHSTFESEATHQKDLRCPFCLYQTKNKNNMIDHIILHREERVVPIEVRRPKLSRYLQGIVFRCHKCTFTSASAENLHLHMKRHDDIKPYKCRLCYFDCTQLCNLEAHLCDKHQVVRNHALVGQVSLDQLEARDGRAPEEEEEEEPVSNLENNNEVEDVETEELVMDCNEVSDDTHAKNPAVNVLRENMKLQIVQPHQPQRQGSRKANAKSLTRYAAFNLNLPFKNSANPNAAVPEKHGQDPQERTQNEMSLPDAAKRQGIEKRAEPKVAEGNSADVHFVDCSYPEKERQMSEKQLRGSIDSRKMAMQKREEAAEGRLAGKAQARKLQMKALQDRTSNIEEKVEDDILRHILLLDDDGSIRRTPKKAGYDRLVKIEQDIENEVVENVLSKIILLNEEDSITLAQHPKKHPEDTTAVTPKKSQECFTAERHLLNLTPNSAQVKMSRKKRVDKVSHCKEEHVHNQTNCEKLDYGAMPVLEKEPLNEEPLTRCTEEEEGGRLEQRQDRGDKVITENNKSRFKDWEHAEGCMMQEADNPCVSKGAVTAVDGAAEVRHSAVTEKKLFTCGFCGRNLTNSCELERHILRHGL</sequence>
<feature type="region of interest" description="Disordered" evidence="6">
    <location>
        <begin position="1753"/>
        <end position="1778"/>
    </location>
</feature>
<feature type="compositionally biased region" description="Basic and acidic residues" evidence="6">
    <location>
        <begin position="584"/>
        <end position="615"/>
    </location>
</feature>
<gene>
    <name evidence="8" type="ORF">FSCOSCO3_A019081</name>
</gene>
<proteinExistence type="predicted"/>
<feature type="compositionally biased region" description="Low complexity" evidence="6">
    <location>
        <begin position="1632"/>
        <end position="1644"/>
    </location>
</feature>
<feature type="region of interest" description="Disordered" evidence="6">
    <location>
        <begin position="2007"/>
        <end position="2030"/>
    </location>
</feature>
<dbReference type="GO" id="GO:0008270">
    <property type="term" value="F:zinc ion binding"/>
    <property type="evidence" value="ECO:0007669"/>
    <property type="project" value="UniProtKB-KW"/>
</dbReference>